<reference evidence="2" key="2">
    <citation type="submission" date="2022-01" db="EMBL/GenBank/DDBJ databases">
        <authorList>
            <person name="Yamashiro T."/>
            <person name="Shiraishi A."/>
            <person name="Satake H."/>
            <person name="Nakayama K."/>
        </authorList>
    </citation>
    <scope>NUCLEOTIDE SEQUENCE</scope>
</reference>
<dbReference type="EMBL" id="BQNB010016454">
    <property type="protein sequence ID" value="GJT51990.1"/>
    <property type="molecule type" value="Genomic_DNA"/>
</dbReference>
<evidence type="ECO:0000256" key="1">
    <source>
        <dbReference type="SAM" id="MobiDB-lite"/>
    </source>
</evidence>
<name>A0ABQ5EM86_9ASTR</name>
<feature type="compositionally biased region" description="Basic and acidic residues" evidence="1">
    <location>
        <begin position="106"/>
        <end position="118"/>
    </location>
</feature>
<proteinExistence type="predicted"/>
<comment type="caution">
    <text evidence="2">The sequence shown here is derived from an EMBL/GenBank/DDBJ whole genome shotgun (WGS) entry which is preliminary data.</text>
</comment>
<organism evidence="2 3">
    <name type="scientific">Tanacetum coccineum</name>
    <dbReference type="NCBI Taxonomy" id="301880"/>
    <lineage>
        <taxon>Eukaryota</taxon>
        <taxon>Viridiplantae</taxon>
        <taxon>Streptophyta</taxon>
        <taxon>Embryophyta</taxon>
        <taxon>Tracheophyta</taxon>
        <taxon>Spermatophyta</taxon>
        <taxon>Magnoliopsida</taxon>
        <taxon>eudicotyledons</taxon>
        <taxon>Gunneridae</taxon>
        <taxon>Pentapetalae</taxon>
        <taxon>asterids</taxon>
        <taxon>campanulids</taxon>
        <taxon>Asterales</taxon>
        <taxon>Asteraceae</taxon>
        <taxon>Asteroideae</taxon>
        <taxon>Anthemideae</taxon>
        <taxon>Anthemidinae</taxon>
        <taxon>Tanacetum</taxon>
    </lineage>
</organism>
<gene>
    <name evidence="2" type="ORF">Tco_0978147</name>
</gene>
<evidence type="ECO:0000313" key="3">
    <source>
        <dbReference type="Proteomes" id="UP001151760"/>
    </source>
</evidence>
<evidence type="ECO:0000313" key="2">
    <source>
        <dbReference type="EMBL" id="GJT51990.1"/>
    </source>
</evidence>
<dbReference type="Proteomes" id="UP001151760">
    <property type="component" value="Unassembled WGS sequence"/>
</dbReference>
<feature type="region of interest" description="Disordered" evidence="1">
    <location>
        <begin position="94"/>
        <end position="133"/>
    </location>
</feature>
<feature type="compositionally biased region" description="Acidic residues" evidence="1">
    <location>
        <begin position="94"/>
        <end position="105"/>
    </location>
</feature>
<feature type="non-terminal residue" evidence="2">
    <location>
        <position position="133"/>
    </location>
</feature>
<protein>
    <submittedName>
        <fullName evidence="2">Uncharacterized protein</fullName>
    </submittedName>
</protein>
<keyword evidence="3" id="KW-1185">Reference proteome</keyword>
<accession>A0ABQ5EM86</accession>
<reference evidence="2" key="1">
    <citation type="journal article" date="2022" name="Int. J. Mol. Sci.">
        <title>Draft Genome of Tanacetum Coccineum: Genomic Comparison of Closely Related Tanacetum-Family Plants.</title>
        <authorList>
            <person name="Yamashiro T."/>
            <person name="Shiraishi A."/>
            <person name="Nakayama K."/>
            <person name="Satake H."/>
        </authorList>
    </citation>
    <scope>NUCLEOTIDE SEQUENCE</scope>
</reference>
<sequence length="133" mass="15060">MVGGAEIPQTRTSSEVKLTEEMDIAINDLNSKFASMSTVLEEIRSTIVGGGNHLNREGDERGIHRSCTNFKGFNDNHERNQPLKQVWRHDDMMSLDEDEGEETMDEYNRGPMRGDRRNTMVGPNVNPCGYGER</sequence>